<evidence type="ECO:0000313" key="1">
    <source>
        <dbReference type="EMBL" id="MCJ8733590.1"/>
    </source>
</evidence>
<sequence>SARCRAVKLGLGRSQCFKLFPIHLVNSFRNLKKMSEENTTTKALWKLKRYGRFLPKAKNVGGNSSWKVFESSESNGTLELTILESGHLLISQAQELLEGFSLLNAQSFLKIQQKSDSLLFYFTLKEESRMIRLQFEGSSRSEAVDLCRKAVERLNEYLPVGTQEQPGPSSATHTTGISNQQQQTPVAAPQVIHDVIQESLSIRQLCQYFLGESGLSLPLAYRHSTLPPGDMEGLLRLCLLDSGFPGFVEDVEKMLKGLIQE</sequence>
<accession>A0ACC5YD93</accession>
<feature type="non-terminal residue" evidence="1">
    <location>
        <position position="1"/>
    </location>
</feature>
<evidence type="ECO:0000313" key="2">
    <source>
        <dbReference type="Proteomes" id="UP000830395"/>
    </source>
</evidence>
<proteinExistence type="predicted"/>
<name>A0ACC5YD93_9TELE</name>
<keyword evidence="2" id="KW-1185">Reference proteome</keyword>
<dbReference type="EMBL" id="CM040980">
    <property type="protein sequence ID" value="MCJ8733590.1"/>
    <property type="molecule type" value="Genomic_DNA"/>
</dbReference>
<reference evidence="1" key="1">
    <citation type="submission" date="2020-02" db="EMBL/GenBank/DDBJ databases">
        <title>Genome sequencing of the panga catfish, Pangasius djambal.</title>
        <authorList>
            <person name="Wen M."/>
            <person name="Zahm M."/>
            <person name="Roques C."/>
            <person name="Cabau C."/>
            <person name="Klopp C."/>
            <person name="Donnadieu C."/>
            <person name="Jouanno E."/>
            <person name="Avarre J.-C."/>
            <person name="Campet M."/>
            <person name="Ha T."/>
            <person name="Dugue R."/>
            <person name="Lampietro C."/>
            <person name="Louis A."/>
            <person name="Herpin A."/>
            <person name="Echchiki A."/>
            <person name="Berthelot C."/>
            <person name="Parey E."/>
            <person name="Roest-Crollius H."/>
            <person name="Braasch I."/>
            <person name="Postlethwait J.H."/>
            <person name="Bobe J."/>
            <person name="Montfort J."/>
            <person name="Bouchez O."/>
            <person name="Begum T."/>
            <person name="Schartl M."/>
            <person name="Gustiano R."/>
            <person name="Guiguen Y."/>
        </authorList>
    </citation>
    <scope>NUCLEOTIDE SEQUENCE</scope>
    <source>
        <strain evidence="1">Pdj_M5554</strain>
    </source>
</reference>
<organism evidence="1 2">
    <name type="scientific">Pangasius djambal</name>
    <dbReference type="NCBI Taxonomy" id="1691987"/>
    <lineage>
        <taxon>Eukaryota</taxon>
        <taxon>Metazoa</taxon>
        <taxon>Chordata</taxon>
        <taxon>Craniata</taxon>
        <taxon>Vertebrata</taxon>
        <taxon>Euteleostomi</taxon>
        <taxon>Actinopterygii</taxon>
        <taxon>Neopterygii</taxon>
        <taxon>Teleostei</taxon>
        <taxon>Ostariophysi</taxon>
        <taxon>Siluriformes</taxon>
        <taxon>Pangasiidae</taxon>
        <taxon>Pangasius</taxon>
    </lineage>
</organism>
<comment type="caution">
    <text evidence="1">The sequence shown here is derived from an EMBL/GenBank/DDBJ whole genome shotgun (WGS) entry which is preliminary data.</text>
</comment>
<protein>
    <submittedName>
        <fullName evidence="1">Uncharacterized protein</fullName>
    </submittedName>
</protein>
<gene>
    <name evidence="1" type="ORF">PDJAM_G00225310</name>
</gene>
<dbReference type="Proteomes" id="UP000830395">
    <property type="component" value="Chromosome 6"/>
</dbReference>